<feature type="region of interest" description="Disordered" evidence="2">
    <location>
        <begin position="243"/>
        <end position="267"/>
    </location>
</feature>
<evidence type="ECO:0000313" key="4">
    <source>
        <dbReference type="EMBL" id="SBT87170.1"/>
    </source>
</evidence>
<feature type="region of interest" description="Disordered" evidence="2">
    <location>
        <begin position="500"/>
        <end position="569"/>
    </location>
</feature>
<evidence type="ECO:0000256" key="2">
    <source>
        <dbReference type="SAM" id="MobiDB-lite"/>
    </source>
</evidence>
<dbReference type="GeneID" id="39866619"/>
<dbReference type="GO" id="GO:0000938">
    <property type="term" value="C:GARP complex"/>
    <property type="evidence" value="ECO:0007669"/>
    <property type="project" value="InterPro"/>
</dbReference>
<dbReference type="RefSeq" id="XP_028860228.1">
    <property type="nucleotide sequence ID" value="XM_029008693.1"/>
</dbReference>
<keyword evidence="1" id="KW-0175">Coiled coil</keyword>
<dbReference type="GO" id="GO:0042147">
    <property type="term" value="P:retrograde transport, endosome to Golgi"/>
    <property type="evidence" value="ECO:0007669"/>
    <property type="project" value="InterPro"/>
</dbReference>
<feature type="compositionally biased region" description="Low complexity" evidence="2">
    <location>
        <begin position="243"/>
        <end position="264"/>
    </location>
</feature>
<feature type="compositionally biased region" description="Polar residues" evidence="2">
    <location>
        <begin position="517"/>
        <end position="546"/>
    </location>
</feature>
<feature type="coiled-coil region" evidence="1">
    <location>
        <begin position="34"/>
        <end position="103"/>
    </location>
</feature>
<accession>A0A1D3JKY0</accession>
<feature type="domain" description="Vps53 N-terminal" evidence="3">
    <location>
        <begin position="40"/>
        <end position="208"/>
    </location>
</feature>
<evidence type="ECO:0000313" key="5">
    <source>
        <dbReference type="Proteomes" id="UP000219813"/>
    </source>
</evidence>
<feature type="compositionally biased region" description="Basic and acidic residues" evidence="2">
    <location>
        <begin position="500"/>
        <end position="516"/>
    </location>
</feature>
<organism evidence="4 5">
    <name type="scientific">Plasmodium malariae</name>
    <dbReference type="NCBI Taxonomy" id="5858"/>
    <lineage>
        <taxon>Eukaryota</taxon>
        <taxon>Sar</taxon>
        <taxon>Alveolata</taxon>
        <taxon>Apicomplexa</taxon>
        <taxon>Aconoidasida</taxon>
        <taxon>Haemosporida</taxon>
        <taxon>Plasmodiidae</taxon>
        <taxon>Plasmodium</taxon>
        <taxon>Plasmodium (Plasmodium)</taxon>
    </lineage>
</organism>
<protein>
    <submittedName>
        <fullName evidence="4">Vacuolar protein sorting-associated protein 53, putative</fullName>
    </submittedName>
</protein>
<evidence type="ECO:0000256" key="1">
    <source>
        <dbReference type="SAM" id="Coils"/>
    </source>
</evidence>
<dbReference type="InterPro" id="IPR007234">
    <property type="entry name" value="Vps53_N"/>
</dbReference>
<sequence length="1050" mass="122773">MKYLANSSTKIKLMEETKKIRSKKEEDEYVKDYINNNIKNIEDVEMHVEKMNKEIVELDKAINDKVENHVLSKNEYEEKLKSIKEKMKLINNKMEQVDKKTEESEDILIKLCKDIKKLDIGKKNVTETIIILKRIVMVITAISNLKKKALKRDYKDCISLVSVIKLMLTHISDLKTNNKLSSLYNDANILFDDLKHQIMEDIDLIYDSDVHIENNIVILSEFSYDSISFSNYSSINNLNSDIPSGSSNNRSSHNSSTHNSQSHNGLSNDKDKMNINLFDACNCLYHLNPNFVNSVAKKFTTFFLEKYVLIFENQVNTLESIDRRLAWLKRSLNNYENTYAHIFPRIYNIPYYIVSKFCSITKNHIVKIMSSSMEEMNPVSIIQTVIKVINFENFLTKNITFFTEENGVSYDSYSSLEFPFPELIIQKELTQMDCNKCANDDLNEHSHMKKSKESFLSFAMHNIIKNISKEGTNNKQIEEVEKKGKEAKFASGNTINYDMHEGAVKNDFPHNGRDVSKSTTPISIPIENTSNYSSNKIETNNNLVNSTKERSRCHAKVPNEQNGESREKEQKGQNFIGIISCVFDSYLCSWLKYEEKKILMKYENIISDENKEDIFDITRDNETKVQNFVKDTFDDIKNFLNKNKYIPEINFEIMGEKHTVYKSAYKIFYLYKSYVNMILLFSNCQTLYDFVMFFKTLLLKYSEELNTRTIKEIKEENKIQNFKLLSILINTSYYVEQTINEANENIIKDIDPIFMEKISLKDEEKLFLNIKTNCIKVIISYIQKKINNIISNNSIVNIYDINHLQEKSSYILEMENFLHKYFIFFKKIFNDTYLTYLFEKTTTLIIQQFHHTIFSFKFMTNITAQQLLLDCYEIQKVLLKIPLEASSKKKGPNDEKNRTAINDGEYTGNTMNENVDEYVGENVGENGGEKRKQQISIPSNMLTLNTDIDDCFIPQTYFNYVKKHMNKIELLIKIFLSNIYDMNSFNLLLTENNNICTIQEIEKILSLKENKGENIPNELNLHKNYVHDIKERGIKAAEEVKFFFNKITSI</sequence>
<dbReference type="AlphaFoldDB" id="A0A1D3JKY0"/>
<dbReference type="OMA" id="QQFYHTI"/>
<evidence type="ECO:0000259" key="3">
    <source>
        <dbReference type="Pfam" id="PF04100"/>
    </source>
</evidence>
<name>A0A1D3JKY0_PLAMA</name>
<dbReference type="Pfam" id="PF04100">
    <property type="entry name" value="Vps53_N"/>
    <property type="match status" value="2"/>
</dbReference>
<dbReference type="InterPro" id="IPR039766">
    <property type="entry name" value="Vps53"/>
</dbReference>
<dbReference type="OrthoDB" id="10261632at2759"/>
<dbReference type="PANTHER" id="PTHR12820">
    <property type="entry name" value="VACUOLAR SORTING PROTEIN 53"/>
    <property type="match status" value="1"/>
</dbReference>
<dbReference type="PANTHER" id="PTHR12820:SF0">
    <property type="entry name" value="VACUOLAR PROTEIN SORTING-ASSOCIATED PROTEIN 53 HOMOLOG"/>
    <property type="match status" value="1"/>
</dbReference>
<dbReference type="GO" id="GO:0005829">
    <property type="term" value="C:cytosol"/>
    <property type="evidence" value="ECO:0007669"/>
    <property type="project" value="GOC"/>
</dbReference>
<dbReference type="KEGG" id="pmal:PMUG01_02021600"/>
<gene>
    <name evidence="4" type="primary">VPS53</name>
    <name evidence="4" type="ORF">PMUG01_02021600</name>
</gene>
<proteinExistence type="predicted"/>
<dbReference type="Proteomes" id="UP000219813">
    <property type="component" value="Chromosome 2"/>
</dbReference>
<keyword evidence="5" id="KW-1185">Reference proteome</keyword>
<feature type="domain" description="Vps53 N-terminal" evidence="3">
    <location>
        <begin position="229"/>
        <end position="407"/>
    </location>
</feature>
<dbReference type="EMBL" id="LT594623">
    <property type="protein sequence ID" value="SBT87170.1"/>
    <property type="molecule type" value="Genomic_DNA"/>
</dbReference>
<dbReference type="VEuPathDB" id="PlasmoDB:PmUG01_02021600"/>
<reference evidence="4 5" key="1">
    <citation type="submission" date="2016-06" db="EMBL/GenBank/DDBJ databases">
        <authorList>
            <consortium name="Pathogen Informatics"/>
        </authorList>
    </citation>
    <scope>NUCLEOTIDE SEQUENCE [LARGE SCALE GENOMIC DNA]</scope>
</reference>